<sequence length="144" mass="15474">MRTPTATILLAFLPLCLATWSPGKAAQMNFYKDSTCGAYVGEAAAFHNTPPEVGMIGSTTGVARAQCFSLDMPDNSASINTVAMWGYSAVKEPGQWSGYCTFWDGFGCEGNAKSSYAPLSKIPNCMPGRSKDGWLWKSAKCYLS</sequence>
<feature type="chain" id="PRO_5043922954" evidence="1">
    <location>
        <begin position="19"/>
        <end position="144"/>
    </location>
</feature>
<keyword evidence="1" id="KW-0732">Signal</keyword>
<evidence type="ECO:0000256" key="1">
    <source>
        <dbReference type="SAM" id="SignalP"/>
    </source>
</evidence>
<protein>
    <submittedName>
        <fullName evidence="2">Uncharacterized protein</fullName>
    </submittedName>
</protein>
<reference evidence="2 3" key="1">
    <citation type="journal article" date="2024" name="J Genomics">
        <title>Draft genome sequencing and assembly of Favolaschia claudopus CIRM-BRFM 2984 isolated from oak limbs.</title>
        <authorList>
            <person name="Navarro D."/>
            <person name="Drula E."/>
            <person name="Chaduli D."/>
            <person name="Cazenave R."/>
            <person name="Ahrendt S."/>
            <person name="Wang J."/>
            <person name="Lipzen A."/>
            <person name="Daum C."/>
            <person name="Barry K."/>
            <person name="Grigoriev I.V."/>
            <person name="Favel A."/>
            <person name="Rosso M.N."/>
            <person name="Martin F."/>
        </authorList>
    </citation>
    <scope>NUCLEOTIDE SEQUENCE [LARGE SCALE GENOMIC DNA]</scope>
    <source>
        <strain evidence="2 3">CIRM-BRFM 2984</strain>
    </source>
</reference>
<feature type="signal peptide" evidence="1">
    <location>
        <begin position="1"/>
        <end position="18"/>
    </location>
</feature>
<dbReference type="Proteomes" id="UP001362999">
    <property type="component" value="Unassembled WGS sequence"/>
</dbReference>
<name>A0AAV9ZIE7_9AGAR</name>
<dbReference type="AlphaFoldDB" id="A0AAV9ZIE7"/>
<gene>
    <name evidence="2" type="ORF">R3P38DRAFT_3410325</name>
</gene>
<dbReference type="EMBL" id="JAWWNJ010000143">
    <property type="protein sequence ID" value="KAK6983949.1"/>
    <property type="molecule type" value="Genomic_DNA"/>
</dbReference>
<comment type="caution">
    <text evidence="2">The sequence shown here is derived from an EMBL/GenBank/DDBJ whole genome shotgun (WGS) entry which is preliminary data.</text>
</comment>
<accession>A0AAV9ZIE7</accession>
<keyword evidence="3" id="KW-1185">Reference proteome</keyword>
<evidence type="ECO:0000313" key="3">
    <source>
        <dbReference type="Proteomes" id="UP001362999"/>
    </source>
</evidence>
<organism evidence="2 3">
    <name type="scientific">Favolaschia claudopus</name>
    <dbReference type="NCBI Taxonomy" id="2862362"/>
    <lineage>
        <taxon>Eukaryota</taxon>
        <taxon>Fungi</taxon>
        <taxon>Dikarya</taxon>
        <taxon>Basidiomycota</taxon>
        <taxon>Agaricomycotina</taxon>
        <taxon>Agaricomycetes</taxon>
        <taxon>Agaricomycetidae</taxon>
        <taxon>Agaricales</taxon>
        <taxon>Marasmiineae</taxon>
        <taxon>Mycenaceae</taxon>
        <taxon>Favolaschia</taxon>
    </lineage>
</organism>
<proteinExistence type="predicted"/>
<evidence type="ECO:0000313" key="2">
    <source>
        <dbReference type="EMBL" id="KAK6983949.1"/>
    </source>
</evidence>